<protein>
    <recommendedName>
        <fullName evidence="2">tRNA-guanine(15) transglycosylase-like domain-containing protein</fullName>
    </recommendedName>
</protein>
<feature type="domain" description="tRNA-guanine(15) transglycosylase-like" evidence="2">
    <location>
        <begin position="79"/>
        <end position="356"/>
    </location>
</feature>
<proteinExistence type="predicted"/>
<comment type="caution">
    <text evidence="3">The sequence shown here is derived from an EMBL/GenBank/DDBJ whole genome shotgun (WGS) entry which is preliminary data.</text>
</comment>
<dbReference type="InterPro" id="IPR036511">
    <property type="entry name" value="TGT-like_sf"/>
</dbReference>
<organism evidence="3 4">
    <name type="scientific">Rachicladosporium monterosium</name>
    <dbReference type="NCBI Taxonomy" id="1507873"/>
    <lineage>
        <taxon>Eukaryota</taxon>
        <taxon>Fungi</taxon>
        <taxon>Dikarya</taxon>
        <taxon>Ascomycota</taxon>
        <taxon>Pezizomycotina</taxon>
        <taxon>Dothideomycetes</taxon>
        <taxon>Dothideomycetidae</taxon>
        <taxon>Cladosporiales</taxon>
        <taxon>Cladosporiaceae</taxon>
        <taxon>Rachicladosporium</taxon>
    </lineage>
</organism>
<dbReference type="NCBIfam" id="TIGR00449">
    <property type="entry name" value="tgt_general"/>
    <property type="match status" value="2"/>
</dbReference>
<evidence type="ECO:0000313" key="3">
    <source>
        <dbReference type="EMBL" id="KAK5142570.1"/>
    </source>
</evidence>
<dbReference type="Pfam" id="PF01702">
    <property type="entry name" value="TGT"/>
    <property type="match status" value="1"/>
</dbReference>
<dbReference type="PANTHER" id="PTHR43530">
    <property type="entry name" value="QUEUINE TRNA-RIBOSYLTRANSFERASE CATALYTIC SUBUNIT 1"/>
    <property type="match status" value="1"/>
</dbReference>
<evidence type="ECO:0000259" key="2">
    <source>
        <dbReference type="Pfam" id="PF01702"/>
    </source>
</evidence>
<dbReference type="Gene3D" id="3.20.20.105">
    <property type="entry name" value="Queuine tRNA-ribosyltransferase-like"/>
    <property type="match status" value="1"/>
</dbReference>
<sequence length="384" mass="42350">MAQDDDMVLRPRPTALKFDLIAKCSITKARAAILNLPHGPVSLPIFMPVATQGSLKGLTPKQLEETSCRLCLNNTYHLFQMVSLLKLAQVTEEGVRFLSPHDGTPMLLTPEHSISLQNSIGSDIIMQLDDVIATTSPDHARIKEAMHRSIRWLDRCIAAHQKPASQNLFCIVQGGLDLDLRRECCREMVARDTPGVAIGGLSGGEAKAEYCKVVDTCTDLLPDHKPRYVMGVGYPEDIIVSIALGADMFDCVWPTRTARFGNAITNSGTLNLKSAAYAYDFGPVEEDCKCICCRPPAEGGLGITRAYIHHTSAKETVGAHLLSMHNVHYLLDLVRRAREAIVEQRYPGFVRAYFARLYGNEKGRYPRWAVDALMGVGVDLLAED</sequence>
<evidence type="ECO:0000256" key="1">
    <source>
        <dbReference type="ARBA" id="ARBA00022833"/>
    </source>
</evidence>
<accession>A0ABR0L2R0</accession>
<gene>
    <name evidence="3" type="ORF">LTR32_005117</name>
</gene>
<evidence type="ECO:0000313" key="4">
    <source>
        <dbReference type="Proteomes" id="UP001308179"/>
    </source>
</evidence>
<dbReference type="InterPro" id="IPR002616">
    <property type="entry name" value="tRNA_ribo_trans-like"/>
</dbReference>
<dbReference type="Proteomes" id="UP001308179">
    <property type="component" value="Unassembled WGS sequence"/>
</dbReference>
<dbReference type="SUPFAM" id="SSF51713">
    <property type="entry name" value="tRNA-guanine transglycosylase"/>
    <property type="match status" value="1"/>
</dbReference>
<dbReference type="EMBL" id="JAVRRR010000412">
    <property type="protein sequence ID" value="KAK5142570.1"/>
    <property type="molecule type" value="Genomic_DNA"/>
</dbReference>
<keyword evidence="4" id="KW-1185">Reference proteome</keyword>
<keyword evidence="1" id="KW-0862">Zinc</keyword>
<dbReference type="PANTHER" id="PTHR43530:SF1">
    <property type="entry name" value="QUEUINE TRNA-RIBOSYLTRANSFERASE CATALYTIC SUBUNIT 1"/>
    <property type="match status" value="1"/>
</dbReference>
<reference evidence="3 4" key="1">
    <citation type="submission" date="2023-08" db="EMBL/GenBank/DDBJ databases">
        <title>Black Yeasts Isolated from many extreme environments.</title>
        <authorList>
            <person name="Coleine C."/>
            <person name="Stajich J.E."/>
            <person name="Selbmann L."/>
        </authorList>
    </citation>
    <scope>NUCLEOTIDE SEQUENCE [LARGE SCALE GENOMIC DNA]</scope>
    <source>
        <strain evidence="3 4">CCFEE 5386</strain>
    </source>
</reference>
<name>A0ABR0L2R0_9PEZI</name>